<dbReference type="Gene3D" id="3.30.1230.10">
    <property type="entry name" value="YlxR-like"/>
    <property type="match status" value="1"/>
</dbReference>
<organism evidence="1 2">
    <name type="scientific">Sulfurospirillum halorespirans DSM 13726</name>
    <dbReference type="NCBI Taxonomy" id="1193502"/>
    <lineage>
        <taxon>Bacteria</taxon>
        <taxon>Pseudomonadati</taxon>
        <taxon>Campylobacterota</taxon>
        <taxon>Epsilonproteobacteria</taxon>
        <taxon>Campylobacterales</taxon>
        <taxon>Sulfurospirillaceae</taxon>
        <taxon>Sulfurospirillum</taxon>
    </lineage>
</organism>
<dbReference type="PATRIC" id="fig|1193502.14.peg.297"/>
<dbReference type="EMBL" id="CP017111">
    <property type="protein sequence ID" value="AOO64089.1"/>
    <property type="molecule type" value="Genomic_DNA"/>
</dbReference>
<dbReference type="Proteomes" id="UP000094609">
    <property type="component" value="Chromosome"/>
</dbReference>
<sequence>MSQPIRMCIVCRERSLQHSLQRLQIVDGELMLFSKVGRSFYICKACMTNNEKKVVKILNNKCKTNHKAMMEFGKIFKEIGSNG</sequence>
<dbReference type="STRING" id="1193502.SHALO_0292"/>
<dbReference type="KEGG" id="shal:SHALO_0292"/>
<dbReference type="InterPro" id="IPR035931">
    <property type="entry name" value="YlxR-like_sf"/>
</dbReference>
<evidence type="ECO:0000313" key="1">
    <source>
        <dbReference type="EMBL" id="AOO64089.1"/>
    </source>
</evidence>
<accession>A0A1D7TGH0</accession>
<dbReference type="SUPFAM" id="SSF64376">
    <property type="entry name" value="YlxR-like"/>
    <property type="match status" value="1"/>
</dbReference>
<gene>
    <name evidence="1" type="ORF">SHALO_0292</name>
</gene>
<dbReference type="AlphaFoldDB" id="A0A1D7TGH0"/>
<protein>
    <submittedName>
        <fullName evidence="1">Putative RNA binding protein</fullName>
    </submittedName>
</protein>
<proteinExistence type="predicted"/>
<evidence type="ECO:0000313" key="2">
    <source>
        <dbReference type="Proteomes" id="UP000094609"/>
    </source>
</evidence>
<name>A0A1D7TGH0_9BACT</name>
<keyword evidence="2" id="KW-1185">Reference proteome</keyword>
<reference evidence="2" key="1">
    <citation type="submission" date="2016-08" db="EMBL/GenBank/DDBJ databases">
        <title>Complete genome sequence of the organohalide-respiring Epsilonproteobacterium Sulfurospirillum halorespirans.</title>
        <authorList>
            <person name="Goris T."/>
            <person name="Zimmermann J."/>
            <person name="Schenz B."/>
            <person name="Lemos M."/>
            <person name="Hackermueller J."/>
            <person name="Diekert G."/>
        </authorList>
    </citation>
    <scope>NUCLEOTIDE SEQUENCE [LARGE SCALE GENOMIC DNA]</scope>
    <source>
        <strain>DSM 13726</strain>
        <strain evidence="2">PCE-M2</strain>
    </source>
</reference>